<evidence type="ECO:0000313" key="4">
    <source>
        <dbReference type="Proteomes" id="UP001590951"/>
    </source>
</evidence>
<evidence type="ECO:0000256" key="2">
    <source>
        <dbReference type="SAM" id="MobiDB-lite"/>
    </source>
</evidence>
<comment type="caution">
    <text evidence="3">The sequence shown here is derived from an EMBL/GenBank/DDBJ whole genome shotgun (WGS) entry which is preliminary data.</text>
</comment>
<dbReference type="EMBL" id="JBHFEH010000101">
    <property type="protein sequence ID" value="KAL2047451.1"/>
    <property type="molecule type" value="Genomic_DNA"/>
</dbReference>
<feature type="compositionally biased region" description="Acidic residues" evidence="2">
    <location>
        <begin position="337"/>
        <end position="349"/>
    </location>
</feature>
<dbReference type="InterPro" id="IPR045137">
    <property type="entry name" value="RBM26/27"/>
</dbReference>
<feature type="compositionally biased region" description="Basic and acidic residues" evidence="2">
    <location>
        <begin position="46"/>
        <end position="60"/>
    </location>
</feature>
<keyword evidence="1" id="KW-0694">RNA-binding</keyword>
<evidence type="ECO:0000313" key="3">
    <source>
        <dbReference type="EMBL" id="KAL2047451.1"/>
    </source>
</evidence>
<sequence>MAAKKAYDSPKVIFDNRFVKVYWYKPGGLPTPPVTGKTSANSPTLSKEEEHPFDKEEFERNSMAAQKKLEEKKVHMKDMEAKRQALEKQKEELAQKQAEEKRKLLGKLKAKGVTAGDDTAMAGAEANGSNATDDNNVSEHTKALRAKVAELEAEAKSLGLDAALTDYTPRGRGRGRGRGSYRGWEGFAGRRSGYDSSRGRGRPSFGTRGGGKYNLDNRTKRVGVSGVEFTPEKDEALRHHLLGVGEFEAIGTHPDNPDMIIITFKDRPTAESFMYGTKDIPSVGKLEFSWYNAPSIPTQSTAKQNGPDGDGNVTMRGRSADGDHADADSGTVLAAETDWDVADDDERNW</sequence>
<feature type="region of interest" description="Disordered" evidence="2">
    <location>
        <begin position="296"/>
        <end position="349"/>
    </location>
</feature>
<feature type="compositionally biased region" description="Basic and acidic residues" evidence="2">
    <location>
        <begin position="318"/>
        <end position="327"/>
    </location>
</feature>
<feature type="compositionally biased region" description="Polar residues" evidence="2">
    <location>
        <begin position="36"/>
        <end position="45"/>
    </location>
</feature>
<protein>
    <submittedName>
        <fullName evidence="3">Uncharacterized protein</fullName>
    </submittedName>
</protein>
<dbReference type="CDD" id="cd14686">
    <property type="entry name" value="bZIP"/>
    <property type="match status" value="1"/>
</dbReference>
<reference evidence="3 4" key="1">
    <citation type="submission" date="2024-09" db="EMBL/GenBank/DDBJ databases">
        <title>Rethinking Asexuality: The Enigmatic Case of Functional Sexual Genes in Lepraria (Stereocaulaceae).</title>
        <authorList>
            <person name="Doellman M."/>
            <person name="Sun Y."/>
            <person name="Barcenas-Pena A."/>
            <person name="Lumbsch H.T."/>
            <person name="Grewe F."/>
        </authorList>
    </citation>
    <scope>NUCLEOTIDE SEQUENCE [LARGE SCALE GENOMIC DNA]</scope>
    <source>
        <strain evidence="3 4">Grewe 0041</strain>
    </source>
</reference>
<dbReference type="PANTHER" id="PTHR14398">
    <property type="entry name" value="RNA RECOGNITION RRM/RNP DOMAIN"/>
    <property type="match status" value="1"/>
</dbReference>
<proteinExistence type="predicted"/>
<accession>A0ABR4ARI2</accession>
<dbReference type="PANTHER" id="PTHR14398:SF0">
    <property type="entry name" value="ZINC FINGER PROTEIN SWM"/>
    <property type="match status" value="1"/>
</dbReference>
<keyword evidence="4" id="KW-1185">Reference proteome</keyword>
<feature type="region of interest" description="Disordered" evidence="2">
    <location>
        <begin position="28"/>
        <end position="66"/>
    </location>
</feature>
<organism evidence="3 4">
    <name type="scientific">Lepraria finkii</name>
    <dbReference type="NCBI Taxonomy" id="1340010"/>
    <lineage>
        <taxon>Eukaryota</taxon>
        <taxon>Fungi</taxon>
        <taxon>Dikarya</taxon>
        <taxon>Ascomycota</taxon>
        <taxon>Pezizomycotina</taxon>
        <taxon>Lecanoromycetes</taxon>
        <taxon>OSLEUM clade</taxon>
        <taxon>Lecanoromycetidae</taxon>
        <taxon>Lecanorales</taxon>
        <taxon>Lecanorineae</taxon>
        <taxon>Stereocaulaceae</taxon>
        <taxon>Lepraria</taxon>
    </lineage>
</organism>
<evidence type="ECO:0000256" key="1">
    <source>
        <dbReference type="ARBA" id="ARBA00022884"/>
    </source>
</evidence>
<dbReference type="Proteomes" id="UP001590951">
    <property type="component" value="Unassembled WGS sequence"/>
</dbReference>
<name>A0ABR4ARI2_9LECA</name>
<gene>
    <name evidence="3" type="ORF">ABVK25_011523</name>
</gene>
<feature type="region of interest" description="Disordered" evidence="2">
    <location>
        <begin position="192"/>
        <end position="217"/>
    </location>
</feature>